<reference evidence="2" key="1">
    <citation type="submission" date="2019-12" db="EMBL/GenBank/DDBJ databases">
        <title>Genome sequencing and annotation of Brassica cretica.</title>
        <authorList>
            <person name="Studholme D.J."/>
            <person name="Sarris P.F."/>
        </authorList>
    </citation>
    <scope>NUCLEOTIDE SEQUENCE</scope>
    <source>
        <strain evidence="2">PFS-102/07</strain>
        <tissue evidence="2">Leaf</tissue>
    </source>
</reference>
<comment type="caution">
    <text evidence="2">The sequence shown here is derived from an EMBL/GenBank/DDBJ whole genome shotgun (WGS) entry which is preliminary data.</text>
</comment>
<sequence>MPVLLKSGQSASREEAVEEMKDCRSTVLKPYLCIEFLQPLAGHRPLNPRWKEPWFPGSPLKGTQEGSNLNYVIVVVDEHDELPEATQREAEIQRQIDDLQGQITGLHRTREETHPELSLEFQILKEKLNEHSKQLEQSAEKLSQLELENLTLRDENQSLNAANKKRRFRTWRGLLPDGDLYKELTKYQCKTMEDILSQALAHVKWEEDVASLAKVQQKQDPKAIR</sequence>
<organism evidence="2">
    <name type="scientific">Brassica cretica</name>
    <name type="common">Mustard</name>
    <dbReference type="NCBI Taxonomy" id="69181"/>
    <lineage>
        <taxon>Eukaryota</taxon>
        <taxon>Viridiplantae</taxon>
        <taxon>Streptophyta</taxon>
        <taxon>Embryophyta</taxon>
        <taxon>Tracheophyta</taxon>
        <taxon>Spermatophyta</taxon>
        <taxon>Magnoliopsida</taxon>
        <taxon>eudicotyledons</taxon>
        <taxon>Gunneridae</taxon>
        <taxon>Pentapetalae</taxon>
        <taxon>rosids</taxon>
        <taxon>malvids</taxon>
        <taxon>Brassicales</taxon>
        <taxon>Brassicaceae</taxon>
        <taxon>Brassiceae</taxon>
        <taxon>Brassica</taxon>
    </lineage>
</organism>
<dbReference type="AlphaFoldDB" id="A0A8S9IYX0"/>
<gene>
    <name evidence="2" type="ORF">F2Q70_00003723</name>
</gene>
<evidence type="ECO:0000256" key="1">
    <source>
        <dbReference type="SAM" id="Coils"/>
    </source>
</evidence>
<proteinExistence type="predicted"/>
<accession>A0A8S9IYX0</accession>
<dbReference type="EMBL" id="QGKY02001015">
    <property type="protein sequence ID" value="KAF2575290.1"/>
    <property type="molecule type" value="Genomic_DNA"/>
</dbReference>
<protein>
    <submittedName>
        <fullName evidence="2">Uncharacterized protein</fullName>
    </submittedName>
</protein>
<keyword evidence="1" id="KW-0175">Coiled coil</keyword>
<feature type="coiled-coil region" evidence="1">
    <location>
        <begin position="82"/>
        <end position="162"/>
    </location>
</feature>
<name>A0A8S9IYX0_BRACR</name>
<evidence type="ECO:0000313" key="2">
    <source>
        <dbReference type="EMBL" id="KAF2575290.1"/>
    </source>
</evidence>